<dbReference type="AlphaFoldDB" id="H5Y5I2"/>
<evidence type="ECO:0000313" key="9">
    <source>
        <dbReference type="EMBL" id="EHQ90569.1"/>
    </source>
</evidence>
<dbReference type="GO" id="GO:0022857">
    <property type="term" value="F:transmembrane transporter activity"/>
    <property type="evidence" value="ECO:0007669"/>
    <property type="project" value="InterPro"/>
</dbReference>
<feature type="transmembrane region" description="Helical" evidence="8">
    <location>
        <begin position="241"/>
        <end position="270"/>
    </location>
</feature>
<comment type="similarity">
    <text evidence="2">Belongs to the binding-protein-dependent transport system permease family. FecCD subfamily.</text>
</comment>
<dbReference type="STRING" id="768710.DesyoDRAFT_3565"/>
<evidence type="ECO:0000256" key="7">
    <source>
        <dbReference type="ARBA" id="ARBA00023136"/>
    </source>
</evidence>
<evidence type="ECO:0000313" key="10">
    <source>
        <dbReference type="Proteomes" id="UP000005104"/>
    </source>
</evidence>
<feature type="transmembrane region" description="Helical" evidence="8">
    <location>
        <begin position="151"/>
        <end position="171"/>
    </location>
</feature>
<dbReference type="Proteomes" id="UP000005104">
    <property type="component" value="Chromosome"/>
</dbReference>
<dbReference type="InterPro" id="IPR000522">
    <property type="entry name" value="ABC_transptr_permease_BtuC"/>
</dbReference>
<dbReference type="GO" id="GO:0005886">
    <property type="term" value="C:plasma membrane"/>
    <property type="evidence" value="ECO:0007669"/>
    <property type="project" value="UniProtKB-SubCell"/>
</dbReference>
<evidence type="ECO:0000256" key="1">
    <source>
        <dbReference type="ARBA" id="ARBA00004651"/>
    </source>
</evidence>
<keyword evidence="5 8" id="KW-0812">Transmembrane</keyword>
<evidence type="ECO:0000256" key="8">
    <source>
        <dbReference type="SAM" id="Phobius"/>
    </source>
</evidence>
<comment type="subcellular location">
    <subcellularLocation>
        <location evidence="1">Cell membrane</location>
        <topology evidence="1">Multi-pass membrane protein</topology>
    </subcellularLocation>
</comment>
<dbReference type="HOGENOM" id="CLU_013016_0_2_9"/>
<keyword evidence="3" id="KW-0813">Transport</keyword>
<dbReference type="OrthoDB" id="9792889at2"/>
<dbReference type="EMBL" id="CM001441">
    <property type="protein sequence ID" value="EHQ90569.1"/>
    <property type="molecule type" value="Genomic_DNA"/>
</dbReference>
<evidence type="ECO:0000256" key="3">
    <source>
        <dbReference type="ARBA" id="ARBA00022448"/>
    </source>
</evidence>
<dbReference type="Gene3D" id="1.10.3470.10">
    <property type="entry name" value="ABC transporter involved in vitamin B12 uptake, BtuC"/>
    <property type="match status" value="1"/>
</dbReference>
<evidence type="ECO:0000256" key="6">
    <source>
        <dbReference type="ARBA" id="ARBA00022989"/>
    </source>
</evidence>
<dbReference type="FunFam" id="1.10.3470.10:FF:000001">
    <property type="entry name" value="Vitamin B12 ABC transporter permease BtuC"/>
    <property type="match status" value="1"/>
</dbReference>
<reference evidence="9 10" key="1">
    <citation type="submission" date="2011-11" db="EMBL/GenBank/DDBJ databases">
        <title>The Noncontiguous Finished genome of Desulfosporosinus youngiae DSM 17734.</title>
        <authorList>
            <consortium name="US DOE Joint Genome Institute (JGI-PGF)"/>
            <person name="Lucas S."/>
            <person name="Han J."/>
            <person name="Lapidus A."/>
            <person name="Cheng J.-F."/>
            <person name="Goodwin L."/>
            <person name="Pitluck S."/>
            <person name="Peters L."/>
            <person name="Ovchinnikova G."/>
            <person name="Lu M."/>
            <person name="Land M.L."/>
            <person name="Hauser L."/>
            <person name="Pester M."/>
            <person name="Spring S."/>
            <person name="Ollivier B."/>
            <person name="Rattei T."/>
            <person name="Klenk H.-P."/>
            <person name="Wagner M."/>
            <person name="Loy A."/>
            <person name="Woyke T.J."/>
        </authorList>
    </citation>
    <scope>NUCLEOTIDE SEQUENCE [LARGE SCALE GENOMIC DNA]</scope>
    <source>
        <strain evidence="9 10">DSM 17734</strain>
    </source>
</reference>
<dbReference type="PANTHER" id="PTHR30472:SF70">
    <property type="entry name" value="MOLYBDATE IMPORT SYSTEM PERMEASE PROTEIN MOLB"/>
    <property type="match status" value="1"/>
</dbReference>
<accession>H5Y5I2</accession>
<feature type="transmembrane region" description="Helical" evidence="8">
    <location>
        <begin position="312"/>
        <end position="331"/>
    </location>
</feature>
<keyword evidence="4" id="KW-1003">Cell membrane</keyword>
<proteinExistence type="inferred from homology"/>
<name>H5Y5I2_9FIRM</name>
<dbReference type="RefSeq" id="WP_007785023.1">
    <property type="nucleotide sequence ID" value="NZ_CM001441.1"/>
</dbReference>
<feature type="transmembrane region" description="Helical" evidence="8">
    <location>
        <begin position="282"/>
        <end position="300"/>
    </location>
</feature>
<keyword evidence="7 8" id="KW-0472">Membrane</keyword>
<sequence>MGKLNRNNVVVLSLGILLIFSIIISIRLGRYPIPVQELLGILLSKFYPIEKFWPEQVEIVLLNIRLPRILLACLVGCCLSAAGAAYQGVFQNPMAAPDVLGASQGAAFGAALAILCYGNSTLITLSAFFFSLLTVALVYLISQRTRGKTILALVLSGIMISSLFSAGTSFIKLVADPTDQLPAITYWLMGSLAGAKFRDVLFSIIPMSLGLIPLLLLRWRLNVLTLGDDDARTIGVNARKIRLLIIICATFVTAASVSVSGVIGWVGLVIPHLARKLVGNNFNHLMPATMLFGAIFLLLVDNFSRNLFTTEIPLGILTAFIGAPFFIYLITRKGESF</sequence>
<organism evidence="9 10">
    <name type="scientific">Desulfosporosinus youngiae DSM 17734</name>
    <dbReference type="NCBI Taxonomy" id="768710"/>
    <lineage>
        <taxon>Bacteria</taxon>
        <taxon>Bacillati</taxon>
        <taxon>Bacillota</taxon>
        <taxon>Clostridia</taxon>
        <taxon>Eubacteriales</taxon>
        <taxon>Desulfitobacteriaceae</taxon>
        <taxon>Desulfosporosinus</taxon>
    </lineage>
</organism>
<feature type="transmembrane region" description="Helical" evidence="8">
    <location>
        <begin position="106"/>
        <end position="139"/>
    </location>
</feature>
<gene>
    <name evidence="9" type="ORF">DesyoDRAFT_3565</name>
</gene>
<dbReference type="PANTHER" id="PTHR30472">
    <property type="entry name" value="FERRIC ENTEROBACTIN TRANSPORT SYSTEM PERMEASE PROTEIN"/>
    <property type="match status" value="1"/>
</dbReference>
<dbReference type="CDD" id="cd06550">
    <property type="entry name" value="TM_ABC_iron-siderophores_like"/>
    <property type="match status" value="1"/>
</dbReference>
<evidence type="ECO:0000256" key="4">
    <source>
        <dbReference type="ARBA" id="ARBA00022475"/>
    </source>
</evidence>
<keyword evidence="6 8" id="KW-1133">Transmembrane helix</keyword>
<keyword evidence="10" id="KW-1185">Reference proteome</keyword>
<feature type="transmembrane region" description="Helical" evidence="8">
    <location>
        <begin position="6"/>
        <end position="26"/>
    </location>
</feature>
<protein>
    <submittedName>
        <fullName evidence="9">ABC-type Fe3+-siderophore transport system, permease component</fullName>
    </submittedName>
</protein>
<dbReference type="eggNOG" id="COG0609">
    <property type="taxonomic scope" value="Bacteria"/>
</dbReference>
<feature type="transmembrane region" description="Helical" evidence="8">
    <location>
        <begin position="69"/>
        <end position="86"/>
    </location>
</feature>
<dbReference type="InterPro" id="IPR037294">
    <property type="entry name" value="ABC_BtuC-like"/>
</dbReference>
<feature type="transmembrane region" description="Helical" evidence="8">
    <location>
        <begin position="200"/>
        <end position="221"/>
    </location>
</feature>
<evidence type="ECO:0000256" key="5">
    <source>
        <dbReference type="ARBA" id="ARBA00022692"/>
    </source>
</evidence>
<evidence type="ECO:0000256" key="2">
    <source>
        <dbReference type="ARBA" id="ARBA00007935"/>
    </source>
</evidence>
<dbReference type="GO" id="GO:0033214">
    <property type="term" value="P:siderophore-iron import into cell"/>
    <property type="evidence" value="ECO:0007669"/>
    <property type="project" value="TreeGrafter"/>
</dbReference>
<dbReference type="SUPFAM" id="SSF81345">
    <property type="entry name" value="ABC transporter involved in vitamin B12 uptake, BtuC"/>
    <property type="match status" value="1"/>
</dbReference>
<dbReference type="Pfam" id="PF01032">
    <property type="entry name" value="FecCD"/>
    <property type="match status" value="1"/>
</dbReference>